<protein>
    <submittedName>
        <fullName evidence="9">Glycosyltransferase 87 family protein</fullName>
    </submittedName>
</protein>
<feature type="transmembrane region" description="Helical" evidence="8">
    <location>
        <begin position="384"/>
        <end position="401"/>
    </location>
</feature>
<feature type="transmembrane region" description="Helical" evidence="8">
    <location>
        <begin position="209"/>
        <end position="227"/>
    </location>
</feature>
<feature type="transmembrane region" description="Helical" evidence="8">
    <location>
        <begin position="15"/>
        <end position="36"/>
    </location>
</feature>
<evidence type="ECO:0000256" key="2">
    <source>
        <dbReference type="ARBA" id="ARBA00022475"/>
    </source>
</evidence>
<feature type="transmembrane region" description="Helical" evidence="8">
    <location>
        <begin position="103"/>
        <end position="122"/>
    </location>
</feature>
<keyword evidence="4 8" id="KW-0812">Transmembrane</keyword>
<evidence type="ECO:0000313" key="9">
    <source>
        <dbReference type="EMBL" id="WXA94833.1"/>
    </source>
</evidence>
<evidence type="ECO:0000256" key="5">
    <source>
        <dbReference type="ARBA" id="ARBA00022989"/>
    </source>
</evidence>
<feature type="transmembrane region" description="Helical" evidence="8">
    <location>
        <begin position="134"/>
        <end position="165"/>
    </location>
</feature>
<keyword evidence="3" id="KW-0808">Transferase</keyword>
<reference evidence="9 10" key="1">
    <citation type="submission" date="2021-12" db="EMBL/GenBank/DDBJ databases">
        <title>Discovery of the Pendulisporaceae a myxobacterial family with distinct sporulation behavior and unique specialized metabolism.</title>
        <authorList>
            <person name="Garcia R."/>
            <person name="Popoff A."/>
            <person name="Bader C.D."/>
            <person name="Loehr J."/>
            <person name="Walesch S."/>
            <person name="Walt C."/>
            <person name="Boldt J."/>
            <person name="Bunk B."/>
            <person name="Haeckl F.J.F.P.J."/>
            <person name="Gunesch A.P."/>
            <person name="Birkelbach J."/>
            <person name="Nuebel U."/>
            <person name="Pietschmann T."/>
            <person name="Bach T."/>
            <person name="Mueller R."/>
        </authorList>
    </citation>
    <scope>NUCLEOTIDE SEQUENCE [LARGE SCALE GENOMIC DNA]</scope>
    <source>
        <strain evidence="9 10">MSr12523</strain>
    </source>
</reference>
<keyword evidence="6 8" id="KW-0472">Membrane</keyword>
<feature type="transmembrane region" description="Helical" evidence="8">
    <location>
        <begin position="177"/>
        <end position="202"/>
    </location>
</feature>
<dbReference type="EMBL" id="CP089982">
    <property type="protein sequence ID" value="WXA94833.1"/>
    <property type="molecule type" value="Genomic_DNA"/>
</dbReference>
<gene>
    <name evidence="9" type="ORF">LZC95_51480</name>
</gene>
<dbReference type="Proteomes" id="UP001379533">
    <property type="component" value="Chromosome"/>
</dbReference>
<feature type="transmembrane region" description="Helical" evidence="8">
    <location>
        <begin position="321"/>
        <end position="338"/>
    </location>
</feature>
<comment type="subcellular location">
    <subcellularLocation>
        <location evidence="1">Cell membrane</location>
        <topology evidence="1">Multi-pass membrane protein</topology>
    </subcellularLocation>
</comment>
<name>A0ABZ2K823_9BACT</name>
<feature type="transmembrane region" description="Helical" evidence="8">
    <location>
        <begin position="272"/>
        <end position="292"/>
    </location>
</feature>
<keyword evidence="2" id="KW-1003">Cell membrane</keyword>
<comment type="similarity">
    <text evidence="7">Belongs to the glycosyltransferase 87 family.</text>
</comment>
<organism evidence="9 10">
    <name type="scientific">Pendulispora brunnea</name>
    <dbReference type="NCBI Taxonomy" id="2905690"/>
    <lineage>
        <taxon>Bacteria</taxon>
        <taxon>Pseudomonadati</taxon>
        <taxon>Myxococcota</taxon>
        <taxon>Myxococcia</taxon>
        <taxon>Myxococcales</taxon>
        <taxon>Sorangiineae</taxon>
        <taxon>Pendulisporaceae</taxon>
        <taxon>Pendulispora</taxon>
    </lineage>
</organism>
<evidence type="ECO:0000256" key="6">
    <source>
        <dbReference type="ARBA" id="ARBA00023136"/>
    </source>
</evidence>
<keyword evidence="10" id="KW-1185">Reference proteome</keyword>
<sequence length="416" mass="45893">MSQLPPSLAWFARHGFRLAVGATVLLGVLIVLHPYTMPKRYPLLDMVDLRTYRDGGQAILSGTPLYELASGGYKLNFVYTPFAALTFVPLALVPWWLTDLLAPMAQLLLFAWTIWVALRALGHDDGRELRYATLGLAAVFLFLEPVLLTLCFGQINIALMALILWDLGIPRTPRWQRWQGVAVGIAAGIKLTPAIFIVYLACSRRPRSALVATLTFAGTAVLGFLLAPTDSIEWWGGTFAHASRIGEYGTCVNQSLSGLVTRLTHQTSPTQLPWLLLCLVTAVIGLATAAAVHRAGHTLLGIVLCGMTGTMVSPFSWTHHWVWLVPLAIVALHHAEEFPRTTRRVLFGAFALCTLAWPIGFVTGRHMPDMFALFAIGPWHGLELVYHNSFILLYAVVLTWGRRWSYRAQPAVHAPA</sequence>
<evidence type="ECO:0000256" key="1">
    <source>
        <dbReference type="ARBA" id="ARBA00004651"/>
    </source>
</evidence>
<dbReference type="InterPro" id="IPR018584">
    <property type="entry name" value="GT87"/>
</dbReference>
<accession>A0ABZ2K823</accession>
<evidence type="ECO:0000256" key="4">
    <source>
        <dbReference type="ARBA" id="ARBA00022692"/>
    </source>
</evidence>
<dbReference type="Pfam" id="PF09594">
    <property type="entry name" value="GT87"/>
    <property type="match status" value="1"/>
</dbReference>
<evidence type="ECO:0000313" key="10">
    <source>
        <dbReference type="Proteomes" id="UP001379533"/>
    </source>
</evidence>
<feature type="transmembrane region" description="Helical" evidence="8">
    <location>
        <begin position="77"/>
        <end position="97"/>
    </location>
</feature>
<proteinExistence type="inferred from homology"/>
<dbReference type="RefSeq" id="WP_394845443.1">
    <property type="nucleotide sequence ID" value="NZ_CP089982.1"/>
</dbReference>
<evidence type="ECO:0000256" key="7">
    <source>
        <dbReference type="ARBA" id="ARBA00024033"/>
    </source>
</evidence>
<evidence type="ECO:0000256" key="3">
    <source>
        <dbReference type="ARBA" id="ARBA00022679"/>
    </source>
</evidence>
<feature type="transmembrane region" description="Helical" evidence="8">
    <location>
        <begin position="299"/>
        <end position="315"/>
    </location>
</feature>
<keyword evidence="5 8" id="KW-1133">Transmembrane helix</keyword>
<evidence type="ECO:0000256" key="8">
    <source>
        <dbReference type="SAM" id="Phobius"/>
    </source>
</evidence>
<feature type="transmembrane region" description="Helical" evidence="8">
    <location>
        <begin position="345"/>
        <end position="364"/>
    </location>
</feature>